<dbReference type="InterPro" id="IPR032710">
    <property type="entry name" value="NTF2-like_dom_sf"/>
</dbReference>
<evidence type="ECO:0000313" key="2">
    <source>
        <dbReference type="Proteomes" id="UP000077266"/>
    </source>
</evidence>
<keyword evidence="2" id="KW-1185">Reference proteome</keyword>
<evidence type="ECO:0008006" key="3">
    <source>
        <dbReference type="Google" id="ProtNLM"/>
    </source>
</evidence>
<dbReference type="STRING" id="1314781.A0A165MJC8"/>
<sequence>MSTTYVPPANPSPELRAVLAWIDACNKWEVSAFAAQMSDDEYHHAVLPSSLGVPESKTKAEWLAPFETRFHPLFDSFEASSSHGLKVHEIIEAPEGRIIGHVSASGKTKLGIDFANEYMILCTVRKDSSGEYKMVKVKEFMDSKAVSSFHAAVQAATAGAS</sequence>
<organism evidence="1 2">
    <name type="scientific">Exidia glandulosa HHB12029</name>
    <dbReference type="NCBI Taxonomy" id="1314781"/>
    <lineage>
        <taxon>Eukaryota</taxon>
        <taxon>Fungi</taxon>
        <taxon>Dikarya</taxon>
        <taxon>Basidiomycota</taxon>
        <taxon>Agaricomycotina</taxon>
        <taxon>Agaricomycetes</taxon>
        <taxon>Auriculariales</taxon>
        <taxon>Exidiaceae</taxon>
        <taxon>Exidia</taxon>
    </lineage>
</organism>
<proteinExistence type="predicted"/>
<dbReference type="OrthoDB" id="3758478at2759"/>
<dbReference type="Proteomes" id="UP000077266">
    <property type="component" value="Unassembled WGS sequence"/>
</dbReference>
<dbReference type="Gene3D" id="3.10.450.50">
    <property type="match status" value="1"/>
</dbReference>
<dbReference type="InParanoid" id="A0A165MJC8"/>
<reference evidence="1 2" key="1">
    <citation type="journal article" date="2016" name="Mol. Biol. Evol.">
        <title>Comparative Genomics of Early-Diverging Mushroom-Forming Fungi Provides Insights into the Origins of Lignocellulose Decay Capabilities.</title>
        <authorList>
            <person name="Nagy L.G."/>
            <person name="Riley R."/>
            <person name="Tritt A."/>
            <person name="Adam C."/>
            <person name="Daum C."/>
            <person name="Floudas D."/>
            <person name="Sun H."/>
            <person name="Yadav J.S."/>
            <person name="Pangilinan J."/>
            <person name="Larsson K.H."/>
            <person name="Matsuura K."/>
            <person name="Barry K."/>
            <person name="Labutti K."/>
            <person name="Kuo R."/>
            <person name="Ohm R.A."/>
            <person name="Bhattacharya S.S."/>
            <person name="Shirouzu T."/>
            <person name="Yoshinaga Y."/>
            <person name="Martin F.M."/>
            <person name="Grigoriev I.V."/>
            <person name="Hibbett D.S."/>
        </authorList>
    </citation>
    <scope>NUCLEOTIDE SEQUENCE [LARGE SCALE GENOMIC DNA]</scope>
    <source>
        <strain evidence="1 2">HHB12029</strain>
    </source>
</reference>
<dbReference type="SUPFAM" id="SSF54427">
    <property type="entry name" value="NTF2-like"/>
    <property type="match status" value="1"/>
</dbReference>
<accession>A0A165MJC8</accession>
<name>A0A165MJC8_EXIGL</name>
<protein>
    <recommendedName>
        <fullName evidence="3">SnoaL-like domain-containing protein</fullName>
    </recommendedName>
</protein>
<dbReference type="AlphaFoldDB" id="A0A165MJC8"/>
<evidence type="ECO:0000313" key="1">
    <source>
        <dbReference type="EMBL" id="KZV99351.1"/>
    </source>
</evidence>
<dbReference type="EMBL" id="KV425910">
    <property type="protein sequence ID" value="KZV99351.1"/>
    <property type="molecule type" value="Genomic_DNA"/>
</dbReference>
<gene>
    <name evidence="1" type="ORF">EXIGLDRAFT_831491</name>
</gene>